<dbReference type="InterPro" id="IPR023753">
    <property type="entry name" value="FAD/NAD-binding_dom"/>
</dbReference>
<name>A0ABS0SG33_9HYPH</name>
<gene>
    <name evidence="6" type="ORF">IOD40_12955</name>
</gene>
<reference evidence="6 7" key="1">
    <citation type="submission" date="2020-10" db="EMBL/GenBank/DDBJ databases">
        <title>Aquamicrobium zhengzhouensis sp. nov., a exopolysaccharide producing bacterium isolated from farmland soil.</title>
        <authorList>
            <person name="Wang X."/>
        </authorList>
    </citation>
    <scope>NUCLEOTIDE SEQUENCE [LARGE SCALE GENOMIC DNA]</scope>
    <source>
        <strain evidence="7">cd-1</strain>
    </source>
</reference>
<evidence type="ECO:0000313" key="7">
    <source>
        <dbReference type="Proteomes" id="UP000601789"/>
    </source>
</evidence>
<keyword evidence="4" id="KW-0812">Transmembrane</keyword>
<dbReference type="InterPro" id="IPR050097">
    <property type="entry name" value="Ferredoxin-NADP_redctase_2"/>
</dbReference>
<organism evidence="6 7">
    <name type="scientific">Aquamicrobium zhengzhouense</name>
    <dbReference type="NCBI Taxonomy" id="2781738"/>
    <lineage>
        <taxon>Bacteria</taxon>
        <taxon>Pseudomonadati</taxon>
        <taxon>Pseudomonadota</taxon>
        <taxon>Alphaproteobacteria</taxon>
        <taxon>Hyphomicrobiales</taxon>
        <taxon>Phyllobacteriaceae</taxon>
        <taxon>Aquamicrobium</taxon>
    </lineage>
</organism>
<dbReference type="EMBL" id="JADGMQ010000009">
    <property type="protein sequence ID" value="MBI1621565.1"/>
    <property type="molecule type" value="Genomic_DNA"/>
</dbReference>
<evidence type="ECO:0000256" key="3">
    <source>
        <dbReference type="ARBA" id="ARBA00023002"/>
    </source>
</evidence>
<sequence length="308" mass="33168">MKPPAKLFDCIIIGGGPAGLLAATYLARFRRSVLLIDAGESRARRIPIIQNCPGFPDGISGLDLLRRLRDQVDRYEIELFEGIADSIERMDPSFRVSCGSTEFLANTILFATGVVDVEPNIPDIEANIRSKALCLCPVCDGYEASDLKIGVIGSDEHALREAIFLRSYSSDVSLIAREGNPVEVALEKEARRNGIRIAVALSFESSFEGLVAIGPEEGEAFDVIYPALGCKVRSHLTGSLGIERDDLGHILVGKRQETTVEGVYAAGDVVHSLNQIAVAFGQAATAATAIHNNLPNRLRCKGGPISQH</sequence>
<evidence type="ECO:0000259" key="5">
    <source>
        <dbReference type="Pfam" id="PF07992"/>
    </source>
</evidence>
<accession>A0ABS0SG33</accession>
<keyword evidence="4" id="KW-0472">Membrane</keyword>
<dbReference type="PRINTS" id="PR00368">
    <property type="entry name" value="FADPNR"/>
</dbReference>
<dbReference type="SUPFAM" id="SSF51905">
    <property type="entry name" value="FAD/NAD(P)-binding domain"/>
    <property type="match status" value="2"/>
</dbReference>
<evidence type="ECO:0000256" key="2">
    <source>
        <dbReference type="ARBA" id="ARBA00022630"/>
    </source>
</evidence>
<keyword evidence="3" id="KW-0560">Oxidoreductase</keyword>
<feature type="domain" description="FAD/NAD(P)-binding" evidence="5">
    <location>
        <begin position="8"/>
        <end position="283"/>
    </location>
</feature>
<evidence type="ECO:0000313" key="6">
    <source>
        <dbReference type="EMBL" id="MBI1621565.1"/>
    </source>
</evidence>
<dbReference type="PANTHER" id="PTHR48105">
    <property type="entry name" value="THIOREDOXIN REDUCTASE 1-RELATED-RELATED"/>
    <property type="match status" value="1"/>
</dbReference>
<keyword evidence="2" id="KW-0285">Flavoprotein</keyword>
<dbReference type="Pfam" id="PF07992">
    <property type="entry name" value="Pyr_redox_2"/>
    <property type="match status" value="1"/>
</dbReference>
<comment type="caution">
    <text evidence="6">The sequence shown here is derived from an EMBL/GenBank/DDBJ whole genome shotgun (WGS) entry which is preliminary data.</text>
</comment>
<dbReference type="Proteomes" id="UP000601789">
    <property type="component" value="Unassembled WGS sequence"/>
</dbReference>
<dbReference type="RefSeq" id="WP_198476967.1">
    <property type="nucleotide sequence ID" value="NZ_JADGMQ010000009.1"/>
</dbReference>
<keyword evidence="4" id="KW-1133">Transmembrane helix</keyword>
<evidence type="ECO:0000256" key="4">
    <source>
        <dbReference type="SAM" id="Phobius"/>
    </source>
</evidence>
<evidence type="ECO:0000256" key="1">
    <source>
        <dbReference type="ARBA" id="ARBA00018719"/>
    </source>
</evidence>
<proteinExistence type="predicted"/>
<keyword evidence="7" id="KW-1185">Reference proteome</keyword>
<dbReference type="Gene3D" id="3.50.50.60">
    <property type="entry name" value="FAD/NAD(P)-binding domain"/>
    <property type="match status" value="2"/>
</dbReference>
<feature type="transmembrane region" description="Helical" evidence="4">
    <location>
        <begin position="7"/>
        <end position="27"/>
    </location>
</feature>
<dbReference type="PRINTS" id="PR00469">
    <property type="entry name" value="PNDRDTASEII"/>
</dbReference>
<dbReference type="InterPro" id="IPR036188">
    <property type="entry name" value="FAD/NAD-bd_sf"/>
</dbReference>
<protein>
    <recommendedName>
        <fullName evidence="1">Thioredoxin reductase</fullName>
    </recommendedName>
</protein>